<proteinExistence type="predicted"/>
<dbReference type="PRINTS" id="PR00040">
    <property type="entry name" value="HTHMERR"/>
</dbReference>
<dbReference type="PANTHER" id="PTHR30204:SF0">
    <property type="entry name" value="REDOX-SENSITIVE TRANSCRIPTIONAL ACTIVATOR SOXR"/>
    <property type="match status" value="1"/>
</dbReference>
<dbReference type="SUPFAM" id="SSF46955">
    <property type="entry name" value="Putative DNA-binding domain"/>
    <property type="match status" value="1"/>
</dbReference>
<dbReference type="EMBL" id="JACHJL010000003">
    <property type="protein sequence ID" value="MBB5934402.1"/>
    <property type="molecule type" value="Genomic_DNA"/>
</dbReference>
<dbReference type="InterPro" id="IPR009061">
    <property type="entry name" value="DNA-bd_dom_put_sf"/>
</dbReference>
<keyword evidence="1" id="KW-0001">2Fe-2S</keyword>
<dbReference type="GO" id="GO:0006979">
    <property type="term" value="P:response to oxidative stress"/>
    <property type="evidence" value="ECO:0007669"/>
    <property type="project" value="InterPro"/>
</dbReference>
<dbReference type="RefSeq" id="WP_246494355.1">
    <property type="nucleotide sequence ID" value="NZ_JACHJL010000003.1"/>
</dbReference>
<protein>
    <submittedName>
        <fullName evidence="6">MerR family redox-sensitive transcriptional activator SoxR</fullName>
    </submittedName>
</protein>
<dbReference type="GO" id="GO:0003677">
    <property type="term" value="F:DNA binding"/>
    <property type="evidence" value="ECO:0007669"/>
    <property type="project" value="UniProtKB-KW"/>
</dbReference>
<evidence type="ECO:0000256" key="1">
    <source>
        <dbReference type="ARBA" id="ARBA00022714"/>
    </source>
</evidence>
<keyword evidence="7" id="KW-1185">Reference proteome</keyword>
<evidence type="ECO:0000313" key="6">
    <source>
        <dbReference type="EMBL" id="MBB5934402.1"/>
    </source>
</evidence>
<dbReference type="InterPro" id="IPR000551">
    <property type="entry name" value="MerR-type_HTH_dom"/>
</dbReference>
<sequence>MTQLSRKRFELTVGELSERSGVPASALRFYERQGLITSRRTSGNQRRFSRDTLRRVAFVRVSQRVGIPLATIRNVLGLLPEERTPDRADWANVSQCWQEDLNSRIRQLEKLRDHLTDCIGCGCLSMDRCALANPYDQLGAEGNGPRRLLAEECATDPASTGPAPAPIASAAPTASAPAACEPATCGEAAHAALACCEPAPTAASPAATMREAADHARAACEEAV</sequence>
<reference evidence="6 7" key="1">
    <citation type="submission" date="2020-08" db="EMBL/GenBank/DDBJ databases">
        <title>Genomic Encyclopedia of Type Strains, Phase III (KMG-III): the genomes of soil and plant-associated and newly described type strains.</title>
        <authorList>
            <person name="Whitman W."/>
        </authorList>
    </citation>
    <scope>NUCLEOTIDE SEQUENCE [LARGE SCALE GENOMIC DNA]</scope>
    <source>
        <strain evidence="6 7">CECT 8305</strain>
    </source>
</reference>
<evidence type="ECO:0000256" key="2">
    <source>
        <dbReference type="ARBA" id="ARBA00023004"/>
    </source>
</evidence>
<dbReference type="InterPro" id="IPR047057">
    <property type="entry name" value="MerR_fam"/>
</dbReference>
<dbReference type="PANTHER" id="PTHR30204">
    <property type="entry name" value="REDOX-CYCLING DRUG-SENSING TRANSCRIPTIONAL ACTIVATOR SOXR"/>
    <property type="match status" value="1"/>
</dbReference>
<evidence type="ECO:0000256" key="3">
    <source>
        <dbReference type="ARBA" id="ARBA00023014"/>
    </source>
</evidence>
<dbReference type="NCBIfam" id="TIGR01950">
    <property type="entry name" value="SoxR"/>
    <property type="match status" value="1"/>
</dbReference>
<keyword evidence="4" id="KW-0238">DNA-binding</keyword>
<evidence type="ECO:0000256" key="4">
    <source>
        <dbReference type="ARBA" id="ARBA00023125"/>
    </source>
</evidence>
<feature type="domain" description="HTH merR-type" evidence="5">
    <location>
        <begin position="10"/>
        <end position="78"/>
    </location>
</feature>
<evidence type="ECO:0000259" key="5">
    <source>
        <dbReference type="PROSITE" id="PS50937"/>
    </source>
</evidence>
<comment type="caution">
    <text evidence="6">The sequence shown here is derived from an EMBL/GenBank/DDBJ whole genome shotgun (WGS) entry which is preliminary data.</text>
</comment>
<dbReference type="Pfam" id="PF13411">
    <property type="entry name" value="MerR_1"/>
    <property type="match status" value="1"/>
</dbReference>
<dbReference type="GO" id="GO:0003700">
    <property type="term" value="F:DNA-binding transcription factor activity"/>
    <property type="evidence" value="ECO:0007669"/>
    <property type="project" value="InterPro"/>
</dbReference>
<dbReference type="Proteomes" id="UP000588098">
    <property type="component" value="Unassembled WGS sequence"/>
</dbReference>
<accession>A0A7W9Q8B3</accession>
<organism evidence="6 7">
    <name type="scientific">Streptomyces zagrosensis</name>
    <dbReference type="NCBI Taxonomy" id="1042984"/>
    <lineage>
        <taxon>Bacteria</taxon>
        <taxon>Bacillati</taxon>
        <taxon>Actinomycetota</taxon>
        <taxon>Actinomycetes</taxon>
        <taxon>Kitasatosporales</taxon>
        <taxon>Streptomycetaceae</taxon>
        <taxon>Streptomyces</taxon>
    </lineage>
</organism>
<dbReference type="PROSITE" id="PS50937">
    <property type="entry name" value="HTH_MERR_2"/>
    <property type="match status" value="1"/>
</dbReference>
<keyword evidence="3" id="KW-0411">Iron-sulfur</keyword>
<dbReference type="InterPro" id="IPR010211">
    <property type="entry name" value="Redox-sen_tscrpt-act_SoxR"/>
</dbReference>
<dbReference type="Gene3D" id="1.10.1660.10">
    <property type="match status" value="1"/>
</dbReference>
<keyword evidence="1" id="KW-0479">Metal-binding</keyword>
<gene>
    <name evidence="6" type="ORF">FHS42_001449</name>
</gene>
<dbReference type="GO" id="GO:0051537">
    <property type="term" value="F:2 iron, 2 sulfur cluster binding"/>
    <property type="evidence" value="ECO:0007669"/>
    <property type="project" value="UniProtKB-KW"/>
</dbReference>
<name>A0A7W9Q8B3_9ACTN</name>
<dbReference type="CDD" id="cd01110">
    <property type="entry name" value="HTH_SoxR"/>
    <property type="match status" value="1"/>
</dbReference>
<keyword evidence="2" id="KW-0408">Iron</keyword>
<dbReference type="AlphaFoldDB" id="A0A7W9Q8B3"/>
<evidence type="ECO:0000313" key="7">
    <source>
        <dbReference type="Proteomes" id="UP000588098"/>
    </source>
</evidence>
<dbReference type="SMART" id="SM00422">
    <property type="entry name" value="HTH_MERR"/>
    <property type="match status" value="1"/>
</dbReference>